<keyword evidence="2" id="KW-0408">Iron</keyword>
<proteinExistence type="predicted"/>
<dbReference type="PANTHER" id="PTHR40447:SF1">
    <property type="entry name" value="ANAEROBIC SULFITE REDUCTASE SUBUNIT A"/>
    <property type="match status" value="1"/>
</dbReference>
<dbReference type="InterPro" id="IPR017900">
    <property type="entry name" value="4Fe4S_Fe_S_CS"/>
</dbReference>
<reference evidence="5 6" key="1">
    <citation type="journal article" date="2021" name="Int. J. Syst. Evol. Microbiol.">
        <title>Reticulibacter mediterranei gen. nov., sp. nov., within the new family Reticulibacteraceae fam. nov., and Ktedonospora formicarum gen. nov., sp. nov., Ktedonobacter robiniae sp. nov., Dictyobacter formicarum sp. nov. and Dictyobacter arantiisoli sp. nov., belonging to the class Ktedonobacteria.</title>
        <authorList>
            <person name="Yabe S."/>
            <person name="Zheng Y."/>
            <person name="Wang C.M."/>
            <person name="Sakai Y."/>
            <person name="Abe K."/>
            <person name="Yokota A."/>
            <person name="Donadio S."/>
            <person name="Cavaletti L."/>
            <person name="Monciardini P."/>
        </authorList>
    </citation>
    <scope>NUCLEOTIDE SEQUENCE [LARGE SCALE GENOMIC DNA]</scope>
    <source>
        <strain evidence="5 6">SOSP1-9</strain>
    </source>
</reference>
<feature type="domain" description="4Fe-4S ferredoxin-type" evidence="4">
    <location>
        <begin position="260"/>
        <end position="292"/>
    </location>
</feature>
<dbReference type="RefSeq" id="WP_201366040.1">
    <property type="nucleotide sequence ID" value="NZ_BNJJ01000024.1"/>
</dbReference>
<keyword evidence="6" id="KW-1185">Reference proteome</keyword>
<dbReference type="InterPro" id="IPR017896">
    <property type="entry name" value="4Fe4S_Fe-S-bd"/>
</dbReference>
<comment type="caution">
    <text evidence="5">The sequence shown here is derived from an EMBL/GenBank/DDBJ whole genome shotgun (WGS) entry which is preliminary data.</text>
</comment>
<dbReference type="Proteomes" id="UP000635565">
    <property type="component" value="Unassembled WGS sequence"/>
</dbReference>
<sequence length="381" mass="43174">MHSSSSINDQLIMQCEQLEQLFITLQHRGYQVIGPTVRNEAIVYDTLTSTASLPRGYTDEQDGGSYRLKQRHDDAFFGYAVGPHSWKQFLHPPIIRLWRAQRDGHSIHIVEEDHITPKYAFIGVRSCELHAIAIQDRVFLQDAHVDPIYQERRKDLFIVAVNCGQAGGTCFCTSMQTGPRATFGYDLALTEIIDAYKHFFVVQVGSELGADVMCALDCRQARADELAQAEQVVEHTAQSMGRQMATSPHDLKDLLARNLEHPRWNDVAQRCLSCTNCTMVCPTCFCTTVEDATDLAGKETERVRKWDSCFNVDFSYLYGGSVRASPKARYRQWMTHKLSTWYDQFGSSGCVGCGRCITWCPVAIDITEEVRAIYESEQKEL</sequence>
<gene>
    <name evidence="5" type="ORF">KSZ_64610</name>
</gene>
<evidence type="ECO:0000313" key="5">
    <source>
        <dbReference type="EMBL" id="GHO88455.1"/>
    </source>
</evidence>
<dbReference type="PANTHER" id="PTHR40447">
    <property type="entry name" value="ANAEROBIC SULFITE REDUCTASE SUBUNIT A"/>
    <property type="match status" value="1"/>
</dbReference>
<evidence type="ECO:0000259" key="4">
    <source>
        <dbReference type="PROSITE" id="PS51379"/>
    </source>
</evidence>
<accession>A0ABQ3VRL2</accession>
<organism evidence="5 6">
    <name type="scientific">Dictyobacter formicarum</name>
    <dbReference type="NCBI Taxonomy" id="2778368"/>
    <lineage>
        <taxon>Bacteria</taxon>
        <taxon>Bacillati</taxon>
        <taxon>Chloroflexota</taxon>
        <taxon>Ktedonobacteria</taxon>
        <taxon>Ktedonobacterales</taxon>
        <taxon>Dictyobacteraceae</taxon>
        <taxon>Dictyobacter</taxon>
    </lineage>
</organism>
<dbReference type="SUPFAM" id="SSF46548">
    <property type="entry name" value="alpha-helical ferredoxin"/>
    <property type="match status" value="1"/>
</dbReference>
<dbReference type="PROSITE" id="PS00198">
    <property type="entry name" value="4FE4S_FER_1"/>
    <property type="match status" value="1"/>
</dbReference>
<evidence type="ECO:0000256" key="3">
    <source>
        <dbReference type="ARBA" id="ARBA00023014"/>
    </source>
</evidence>
<evidence type="ECO:0000313" key="6">
    <source>
        <dbReference type="Proteomes" id="UP000635565"/>
    </source>
</evidence>
<dbReference type="Pfam" id="PF17179">
    <property type="entry name" value="Fer4_22"/>
    <property type="match status" value="1"/>
</dbReference>
<feature type="domain" description="4Fe-4S ferredoxin-type" evidence="4">
    <location>
        <begin position="341"/>
        <end position="369"/>
    </location>
</feature>
<dbReference type="PROSITE" id="PS51379">
    <property type="entry name" value="4FE4S_FER_2"/>
    <property type="match status" value="2"/>
</dbReference>
<evidence type="ECO:0000256" key="2">
    <source>
        <dbReference type="ARBA" id="ARBA00023004"/>
    </source>
</evidence>
<dbReference type="EMBL" id="BNJJ01000024">
    <property type="protein sequence ID" value="GHO88455.1"/>
    <property type="molecule type" value="Genomic_DNA"/>
</dbReference>
<name>A0ABQ3VRL2_9CHLR</name>
<keyword evidence="1" id="KW-0479">Metal-binding</keyword>
<keyword evidence="3" id="KW-0411">Iron-sulfur</keyword>
<evidence type="ECO:0000256" key="1">
    <source>
        <dbReference type="ARBA" id="ARBA00022723"/>
    </source>
</evidence>
<protein>
    <submittedName>
        <fullName evidence="5">4Fe-4S ferredoxin</fullName>
    </submittedName>
</protein>